<sequence length="307" mass="33784">MRIAVTGASGFVGRHVVNALSESHELVALSRSPVDLPIGAENRVVPSIDSQTDWSGLLDDVDVVLHLAARVHVMTETSEDPLEEFREVNARGTERLAHACVQQGVKRLVFVSSIKVNGERSEGRPLTSEDLPTPVDPYGISKFEGEQALKALSDTRNLEVVIVRPPVVYGPGVKGNIERLARLTKVGLPLPFGSIQNRRTMLSISNMVEWLTAAMESEHVPPRPLLIGDPSPISTRDLVKWLAEGQGRRVRQLPVPIEIMRFFGRLAGKQDMIDRLIGDLELRPDFEQFPGVLGKLETPHEGVVRVG</sequence>
<keyword evidence="4" id="KW-1185">Reference proteome</keyword>
<dbReference type="SUPFAM" id="SSF51735">
    <property type="entry name" value="NAD(P)-binding Rossmann-fold domains"/>
    <property type="match status" value="1"/>
</dbReference>
<accession>A0A3Q8WSR8</accession>
<dbReference type="Gene3D" id="3.40.50.720">
    <property type="entry name" value="NAD(P)-binding Rossmann-like Domain"/>
    <property type="match status" value="1"/>
</dbReference>
<evidence type="ECO:0000259" key="2">
    <source>
        <dbReference type="Pfam" id="PF01370"/>
    </source>
</evidence>
<dbReference type="Proteomes" id="UP000270021">
    <property type="component" value="Chromosome"/>
</dbReference>
<feature type="domain" description="NAD-dependent epimerase/dehydratase" evidence="2">
    <location>
        <begin position="3"/>
        <end position="227"/>
    </location>
</feature>
<dbReference type="Pfam" id="PF01370">
    <property type="entry name" value="Epimerase"/>
    <property type="match status" value="1"/>
</dbReference>
<evidence type="ECO:0000313" key="4">
    <source>
        <dbReference type="Proteomes" id="UP000270021"/>
    </source>
</evidence>
<dbReference type="EMBL" id="CP034438">
    <property type="protein sequence ID" value="AZN29224.1"/>
    <property type="molecule type" value="Genomic_DNA"/>
</dbReference>
<name>A0A3Q8WSR8_9ACTO</name>
<dbReference type="InterPro" id="IPR036291">
    <property type="entry name" value="NAD(P)-bd_dom_sf"/>
</dbReference>
<evidence type="ECO:0000313" key="3">
    <source>
        <dbReference type="EMBL" id="AZN29224.1"/>
    </source>
</evidence>
<dbReference type="RefSeq" id="WP_126038589.1">
    <property type="nucleotide sequence ID" value="NZ_CP034438.1"/>
</dbReference>
<dbReference type="KEGG" id="fsl:EJO69_02100"/>
<dbReference type="AlphaFoldDB" id="A0A3Q8WSR8"/>
<dbReference type="OrthoDB" id="9801785at2"/>
<proteinExistence type="inferred from homology"/>
<organism evidence="3 4">
    <name type="scientific">Flaviflexus salsibiostraticola</name>
    <dbReference type="NCBI Taxonomy" id="1282737"/>
    <lineage>
        <taxon>Bacteria</taxon>
        <taxon>Bacillati</taxon>
        <taxon>Actinomycetota</taxon>
        <taxon>Actinomycetes</taxon>
        <taxon>Actinomycetales</taxon>
        <taxon>Actinomycetaceae</taxon>
        <taxon>Flaviflexus</taxon>
    </lineage>
</organism>
<evidence type="ECO:0000256" key="1">
    <source>
        <dbReference type="ARBA" id="ARBA00007637"/>
    </source>
</evidence>
<gene>
    <name evidence="3" type="ORF">EJO69_02100</name>
</gene>
<protein>
    <submittedName>
        <fullName evidence="3">NAD-dependent epimerase/dehydratase family protein</fullName>
    </submittedName>
</protein>
<dbReference type="InterPro" id="IPR001509">
    <property type="entry name" value="Epimerase_deHydtase"/>
</dbReference>
<comment type="similarity">
    <text evidence="1">Belongs to the NAD(P)-dependent epimerase/dehydratase family.</text>
</comment>
<reference evidence="3 4" key="1">
    <citation type="submission" date="2018-12" db="EMBL/GenBank/DDBJ databases">
        <title>Complete genome sequence of Flaviflexus salsibiostraticola KCTC 33148.</title>
        <authorList>
            <person name="Bae J.-W."/>
        </authorList>
    </citation>
    <scope>NUCLEOTIDE SEQUENCE [LARGE SCALE GENOMIC DNA]</scope>
    <source>
        <strain evidence="3 4">KCTC 33148</strain>
    </source>
</reference>
<dbReference type="PANTHER" id="PTHR43000">
    <property type="entry name" value="DTDP-D-GLUCOSE 4,6-DEHYDRATASE-RELATED"/>
    <property type="match status" value="1"/>
</dbReference>